<keyword evidence="1" id="KW-0812">Transmembrane</keyword>
<dbReference type="PANTHER" id="PTHR37706:SF2">
    <property type="entry name" value="TRANSMEMBRANE PROTEIN"/>
    <property type="match status" value="1"/>
</dbReference>
<keyword evidence="1" id="KW-1133">Transmembrane helix</keyword>
<dbReference type="EMBL" id="JAWXYG010000019">
    <property type="protein sequence ID" value="KAK4252902.1"/>
    <property type="molecule type" value="Genomic_DNA"/>
</dbReference>
<organism evidence="2 3">
    <name type="scientific">Acacia crassicarpa</name>
    <name type="common">northern wattle</name>
    <dbReference type="NCBI Taxonomy" id="499986"/>
    <lineage>
        <taxon>Eukaryota</taxon>
        <taxon>Viridiplantae</taxon>
        <taxon>Streptophyta</taxon>
        <taxon>Embryophyta</taxon>
        <taxon>Tracheophyta</taxon>
        <taxon>Spermatophyta</taxon>
        <taxon>Magnoliopsida</taxon>
        <taxon>eudicotyledons</taxon>
        <taxon>Gunneridae</taxon>
        <taxon>Pentapetalae</taxon>
        <taxon>rosids</taxon>
        <taxon>fabids</taxon>
        <taxon>Fabales</taxon>
        <taxon>Fabaceae</taxon>
        <taxon>Caesalpinioideae</taxon>
        <taxon>mimosoid clade</taxon>
        <taxon>Acacieae</taxon>
        <taxon>Acacia</taxon>
    </lineage>
</organism>
<accession>A0AAE1IMJ8</accession>
<keyword evidence="1" id="KW-0472">Membrane</keyword>
<dbReference type="Proteomes" id="UP001293593">
    <property type="component" value="Unassembled WGS sequence"/>
</dbReference>
<name>A0AAE1IMJ8_9FABA</name>
<dbReference type="EMBL" id="JAWXYG010000019">
    <property type="protein sequence ID" value="KAK4252901.1"/>
    <property type="molecule type" value="Genomic_DNA"/>
</dbReference>
<comment type="caution">
    <text evidence="2">The sequence shown here is derived from an EMBL/GenBank/DDBJ whole genome shotgun (WGS) entry which is preliminary data.</text>
</comment>
<protein>
    <recommendedName>
        <fullName evidence="4">Transmembrane protein</fullName>
    </recommendedName>
</protein>
<evidence type="ECO:0000313" key="3">
    <source>
        <dbReference type="Proteomes" id="UP001293593"/>
    </source>
</evidence>
<dbReference type="PANTHER" id="PTHR37706">
    <property type="entry name" value="TRANSMEMBRANE PROTEIN"/>
    <property type="match status" value="1"/>
</dbReference>
<evidence type="ECO:0000256" key="1">
    <source>
        <dbReference type="SAM" id="Phobius"/>
    </source>
</evidence>
<sequence>MVLLSSTKPSNVCPFSSFSFSSTSCPRFCNSSLSTVSSFSSSFIRSHLPLRLRSFSNSAGVSSLICRSSRPGRPPPHRIDPSPGHLTGFGGALVRLQDRAQIFLAVLFWMSLFFWASARDGRNRPNKGSRFKKMK</sequence>
<keyword evidence="3" id="KW-1185">Reference proteome</keyword>
<evidence type="ECO:0008006" key="4">
    <source>
        <dbReference type="Google" id="ProtNLM"/>
    </source>
</evidence>
<evidence type="ECO:0000313" key="2">
    <source>
        <dbReference type="EMBL" id="KAK4252901.1"/>
    </source>
</evidence>
<reference evidence="2" key="1">
    <citation type="submission" date="2023-10" db="EMBL/GenBank/DDBJ databases">
        <title>Chromosome-level genome of the transformable northern wattle, Acacia crassicarpa.</title>
        <authorList>
            <person name="Massaro I."/>
            <person name="Sinha N.R."/>
            <person name="Poethig S."/>
            <person name="Leichty A.R."/>
        </authorList>
    </citation>
    <scope>NUCLEOTIDE SEQUENCE</scope>
    <source>
        <strain evidence="2">Acra3RX</strain>
        <tissue evidence="2">Leaf</tissue>
    </source>
</reference>
<gene>
    <name evidence="2" type="ORF">QN277_011034</name>
</gene>
<proteinExistence type="predicted"/>
<feature type="transmembrane region" description="Helical" evidence="1">
    <location>
        <begin position="100"/>
        <end position="118"/>
    </location>
</feature>
<dbReference type="AlphaFoldDB" id="A0AAE1IMJ8"/>